<organism evidence="2">
    <name type="scientific">Tabanus bromius</name>
    <name type="common">Band-eyed brown horse fly</name>
    <dbReference type="NCBI Taxonomy" id="304241"/>
    <lineage>
        <taxon>Eukaryota</taxon>
        <taxon>Metazoa</taxon>
        <taxon>Ecdysozoa</taxon>
        <taxon>Arthropoda</taxon>
        <taxon>Hexapoda</taxon>
        <taxon>Insecta</taxon>
        <taxon>Pterygota</taxon>
        <taxon>Neoptera</taxon>
        <taxon>Endopterygota</taxon>
        <taxon>Diptera</taxon>
        <taxon>Brachycera</taxon>
        <taxon>Tabanomorpha</taxon>
        <taxon>Tabanoidea</taxon>
        <taxon>Tabanidae</taxon>
        <taxon>Tabanus</taxon>
    </lineage>
</organism>
<dbReference type="EMBL" id="GDAI01003034">
    <property type="protein sequence ID" value="JAI14569.1"/>
    <property type="molecule type" value="mRNA"/>
</dbReference>
<keyword evidence="2" id="KW-0695">RNA-directed DNA polymerase</keyword>
<dbReference type="Gene3D" id="3.60.10.10">
    <property type="entry name" value="Endonuclease/exonuclease/phosphatase"/>
    <property type="match status" value="1"/>
</dbReference>
<name>A0A0K8TK59_TABBR</name>
<dbReference type="SUPFAM" id="SSF56219">
    <property type="entry name" value="DNase I-like"/>
    <property type="match status" value="1"/>
</dbReference>
<evidence type="ECO:0000259" key="1">
    <source>
        <dbReference type="Pfam" id="PF14529"/>
    </source>
</evidence>
<accession>A0A0K8TK59</accession>
<dbReference type="Pfam" id="PF14529">
    <property type="entry name" value="Exo_endo_phos_2"/>
    <property type="match status" value="1"/>
</dbReference>
<evidence type="ECO:0000313" key="2">
    <source>
        <dbReference type="EMBL" id="JAI14569.1"/>
    </source>
</evidence>
<keyword evidence="2" id="KW-0808">Transferase</keyword>
<reference evidence="2" key="1">
    <citation type="journal article" date="2015" name="Insect Biochem. Mol. Biol.">
        <title>An insight into the sialome of the horse fly, Tabanus bromius.</title>
        <authorList>
            <person name="Ribeiro J.M."/>
            <person name="Kazimirova M."/>
            <person name="Takac P."/>
            <person name="Andersen J.F."/>
            <person name="Francischetti I.M."/>
        </authorList>
    </citation>
    <scope>NUCLEOTIDE SEQUENCE</scope>
</reference>
<dbReference type="InterPro" id="IPR036691">
    <property type="entry name" value="Endo/exonu/phosph_ase_sf"/>
</dbReference>
<feature type="non-terminal residue" evidence="2">
    <location>
        <position position="207"/>
    </location>
</feature>
<dbReference type="PANTHER" id="PTHR33273">
    <property type="entry name" value="DOMAIN-CONTAINING PROTEIN, PUTATIVE-RELATED"/>
    <property type="match status" value="1"/>
</dbReference>
<feature type="domain" description="Endonuclease/exonuclease/phosphatase" evidence="1">
    <location>
        <begin position="30"/>
        <end position="143"/>
    </location>
</feature>
<feature type="non-terminal residue" evidence="2">
    <location>
        <position position="1"/>
    </location>
</feature>
<keyword evidence="2" id="KW-0548">Nucleotidyltransferase</keyword>
<dbReference type="AlphaFoldDB" id="A0A0K8TK59"/>
<sequence>GIVSQPLCLPGEPSFEYTAATVKCGGNKLVIFSIYIHSNMLLNMSDFDAVLGNFSRSDFIIFGGDFNAKHPNWHNYNANPNGNTLNNWLTNQPVNRLSLLAPTLPSRSDARSFSYIDLFLVSDNVAIISPVSNHSFESDHSGISISINLPSLQRLTPAPIYNFCKTDWLSVKSELTYLLSVNLPPVSRNLSIAEIDQFINFLEDTTL</sequence>
<dbReference type="PANTHER" id="PTHR33273:SF4">
    <property type="entry name" value="ENDONUCLEASE_EXONUCLEASE_PHOSPHATASE DOMAIN-CONTAINING PROTEIN"/>
    <property type="match status" value="1"/>
</dbReference>
<dbReference type="InterPro" id="IPR005135">
    <property type="entry name" value="Endo/exonuclease/phosphatase"/>
</dbReference>
<dbReference type="GO" id="GO:0003964">
    <property type="term" value="F:RNA-directed DNA polymerase activity"/>
    <property type="evidence" value="ECO:0007669"/>
    <property type="project" value="UniProtKB-KW"/>
</dbReference>
<protein>
    <submittedName>
        <fullName evidence="2">Putative reverse transcriptase-like protein</fullName>
    </submittedName>
</protein>
<proteinExistence type="evidence at transcript level"/>